<dbReference type="STRING" id="554055.A0A2P6VCY2"/>
<dbReference type="GO" id="GO:0006508">
    <property type="term" value="P:proteolysis"/>
    <property type="evidence" value="ECO:0007669"/>
    <property type="project" value="UniProtKB-KW"/>
</dbReference>
<comment type="catalytic activity">
    <reaction evidence="1">
        <text>an L-aminoacyl-L-amino acid + H2O = 2 an L-alpha-amino acid</text>
        <dbReference type="Rhea" id="RHEA:48940"/>
        <dbReference type="ChEBI" id="CHEBI:15377"/>
        <dbReference type="ChEBI" id="CHEBI:59869"/>
        <dbReference type="ChEBI" id="CHEBI:77460"/>
        <dbReference type="EC" id="3.4.13.19"/>
    </reaction>
</comment>
<keyword evidence="10" id="KW-1185">Reference proteome</keyword>
<feature type="signal peptide" evidence="8">
    <location>
        <begin position="1"/>
        <end position="22"/>
    </location>
</feature>
<reference evidence="9 10" key="1">
    <citation type="journal article" date="2018" name="Plant J.">
        <title>Genome sequences of Chlorella sorokiniana UTEX 1602 and Micractinium conductrix SAG 241.80: implications to maltose excretion by a green alga.</title>
        <authorList>
            <person name="Arriola M.B."/>
            <person name="Velmurugan N."/>
            <person name="Zhang Y."/>
            <person name="Plunkett M.H."/>
            <person name="Hondzo H."/>
            <person name="Barney B.M."/>
        </authorList>
    </citation>
    <scope>NUCLEOTIDE SEQUENCE [LARGE SCALE GENOMIC DNA]</scope>
    <source>
        <strain evidence="9 10">SAG 241.80</strain>
    </source>
</reference>
<protein>
    <recommendedName>
        <fullName evidence="3">membrane dipeptidase</fullName>
        <ecNumber evidence="3">3.4.13.19</ecNumber>
    </recommendedName>
</protein>
<evidence type="ECO:0000256" key="1">
    <source>
        <dbReference type="ARBA" id="ARBA00001670"/>
    </source>
</evidence>
<dbReference type="PANTHER" id="PTHR12994:SF17">
    <property type="entry name" value="LD30995P"/>
    <property type="match status" value="1"/>
</dbReference>
<dbReference type="InterPro" id="IPR047804">
    <property type="entry name" value="C69_dipept_A-like"/>
</dbReference>
<proteinExistence type="inferred from homology"/>
<evidence type="ECO:0000256" key="4">
    <source>
        <dbReference type="ARBA" id="ARBA00022670"/>
    </source>
</evidence>
<evidence type="ECO:0000256" key="2">
    <source>
        <dbReference type="ARBA" id="ARBA00005705"/>
    </source>
</evidence>
<evidence type="ECO:0000256" key="6">
    <source>
        <dbReference type="ARBA" id="ARBA00022997"/>
    </source>
</evidence>
<feature type="chain" id="PRO_5015111931" description="membrane dipeptidase" evidence="8">
    <location>
        <begin position="23"/>
        <end position="840"/>
    </location>
</feature>
<feature type="region of interest" description="Disordered" evidence="7">
    <location>
        <begin position="783"/>
        <end position="840"/>
    </location>
</feature>
<dbReference type="Pfam" id="PF03577">
    <property type="entry name" value="Peptidase_C69"/>
    <property type="match status" value="1"/>
</dbReference>
<dbReference type="SUPFAM" id="SSF51905">
    <property type="entry name" value="FAD/NAD(P)-binding domain"/>
    <property type="match status" value="1"/>
</dbReference>
<dbReference type="NCBIfam" id="NF033678">
    <property type="entry name" value="C69_fam_dipept"/>
    <property type="match status" value="1"/>
</dbReference>
<dbReference type="GO" id="GO:0070004">
    <property type="term" value="F:cysteine-type exopeptidase activity"/>
    <property type="evidence" value="ECO:0007669"/>
    <property type="project" value="InterPro"/>
</dbReference>
<comment type="similarity">
    <text evidence="2">Belongs to the peptidase C69 family. Secernin subfamily.</text>
</comment>
<dbReference type="AlphaFoldDB" id="A0A2P6VCY2"/>
<dbReference type="InterPro" id="IPR036188">
    <property type="entry name" value="FAD/NAD-bd_sf"/>
</dbReference>
<keyword evidence="4" id="KW-0645">Protease</keyword>
<keyword evidence="6" id="KW-0224">Dipeptidase</keyword>
<evidence type="ECO:0000256" key="3">
    <source>
        <dbReference type="ARBA" id="ARBA00013110"/>
    </source>
</evidence>
<comment type="caution">
    <text evidence="9">The sequence shown here is derived from an EMBL/GenBank/DDBJ whole genome shotgun (WGS) entry which is preliminary data.</text>
</comment>
<keyword evidence="5" id="KW-0378">Hydrolase</keyword>
<sequence>MPRLAALAVLLAAAMLPLPARACTSLLVGAGATDDGSSYIARNVDHGWSSVAHQVTYVPAQPQQRLFKSTMNAFSTTLPADGLAYWSVPAEGSDTFESSGVNSAGVAISATETIYPDDDIQEIDPLVTTRGITEDSIPSVLLPQARSARQAVELMGALIEKYGAGEGFGVLAADQNETWYLESAGAHHWMAKRLPNDTFLVAANQGRFQGANWTDPANVLYSEELREFPEYWEVWDPTVARFSLRDVYMQQSRWDSIFNYPRVRELQLLLAGVDSPLPDSKALMPPHPEFLQPNRSLSLFDVMSSMRNHYNGSDHDGYFKQNPREEWHPVAMTLTGMGHVTRIRPASASLPPGLQIIQYVGLGTPAWVPYVPIYTGLNSSDLPPALVGALGSVPDPVSLWWKGRRLLALMFRNWPLIGPGVEARLAQFDRDVDAARGPMEGRYIASWQAGNQTAADAELAAFTAQVVADAGCVLDELSAGAVQALALPGMPDDRQLKAWLNEATMMYQLDPLGLGNALNPFSVECLIQHAILGADGFRRAEFLDGARQQVAAYPTVVLKRDLAVCNVHVKAKESERVCKEGEAPDCCCSDWGRGVWVCLYCDAWEYRGLSLGAYGNGERGVHIALEMLLWSREVTLFTDGEALDATDHERKLLETHDVLVIETPIARAVGDGPGQLAGLVLANGCYVPLKALFFNTGRMQTSLLPGEPWGRVARRAVPCRNCAAAPLKLVMTAASQGAITGAKVNSELMYDELGLSDDEGRRYICSLEGSRTSAAACGKVYHQNGGGREHKPRPIVGAEFEDGAEERRGDEQSESTKQRLGSEQRAEGVGGAQPCNQSPF</sequence>
<dbReference type="PANTHER" id="PTHR12994">
    <property type="entry name" value="SECERNIN"/>
    <property type="match status" value="1"/>
</dbReference>
<evidence type="ECO:0000313" key="9">
    <source>
        <dbReference type="EMBL" id="PSC71948.1"/>
    </source>
</evidence>
<evidence type="ECO:0000256" key="5">
    <source>
        <dbReference type="ARBA" id="ARBA00022801"/>
    </source>
</evidence>
<dbReference type="InterPro" id="IPR005322">
    <property type="entry name" value="Peptidase_C69"/>
</dbReference>
<accession>A0A2P6VCY2</accession>
<dbReference type="EC" id="3.4.13.19" evidence="3"/>
<feature type="compositionally biased region" description="Basic and acidic residues" evidence="7">
    <location>
        <begin position="805"/>
        <end position="826"/>
    </location>
</feature>
<gene>
    <name evidence="9" type="ORF">C2E20_4733</name>
</gene>
<dbReference type="Proteomes" id="UP000239649">
    <property type="component" value="Unassembled WGS sequence"/>
</dbReference>
<name>A0A2P6VCY2_9CHLO</name>
<keyword evidence="8" id="KW-0732">Signal</keyword>
<evidence type="ECO:0000256" key="7">
    <source>
        <dbReference type="SAM" id="MobiDB-lite"/>
    </source>
</evidence>
<evidence type="ECO:0000313" key="10">
    <source>
        <dbReference type="Proteomes" id="UP000239649"/>
    </source>
</evidence>
<dbReference type="OrthoDB" id="5175656at2759"/>
<dbReference type="GO" id="GO:0016805">
    <property type="term" value="F:dipeptidase activity"/>
    <property type="evidence" value="ECO:0007669"/>
    <property type="project" value="UniProtKB-KW"/>
</dbReference>
<dbReference type="Gene3D" id="3.50.50.60">
    <property type="entry name" value="FAD/NAD(P)-binding domain"/>
    <property type="match status" value="1"/>
</dbReference>
<dbReference type="EMBL" id="LHPF02000012">
    <property type="protein sequence ID" value="PSC71948.1"/>
    <property type="molecule type" value="Genomic_DNA"/>
</dbReference>
<evidence type="ECO:0000256" key="8">
    <source>
        <dbReference type="SAM" id="SignalP"/>
    </source>
</evidence>
<dbReference type="Gene3D" id="3.60.60.10">
    <property type="entry name" value="Penicillin V Acylase, Chain A"/>
    <property type="match status" value="1"/>
</dbReference>
<organism evidence="9 10">
    <name type="scientific">Micractinium conductrix</name>
    <dbReference type="NCBI Taxonomy" id="554055"/>
    <lineage>
        <taxon>Eukaryota</taxon>
        <taxon>Viridiplantae</taxon>
        <taxon>Chlorophyta</taxon>
        <taxon>core chlorophytes</taxon>
        <taxon>Trebouxiophyceae</taxon>
        <taxon>Chlorellales</taxon>
        <taxon>Chlorellaceae</taxon>
        <taxon>Chlorella clade</taxon>
        <taxon>Micractinium</taxon>
    </lineage>
</organism>